<reference evidence="2" key="1">
    <citation type="submission" date="2016-10" db="EMBL/GenBank/DDBJ databases">
        <authorList>
            <person name="Varghese N."/>
            <person name="Submissions S."/>
        </authorList>
    </citation>
    <scope>NUCLEOTIDE SEQUENCE [LARGE SCALE GENOMIC DNA]</scope>
    <source>
        <strain evidence="2">8N4</strain>
    </source>
</reference>
<protein>
    <recommendedName>
        <fullName evidence="3">Phage/conjugal plasmid C-4 type zinc finger protein, TraR family</fullName>
    </recommendedName>
</protein>
<evidence type="ECO:0000313" key="2">
    <source>
        <dbReference type="Proteomes" id="UP000242515"/>
    </source>
</evidence>
<dbReference type="STRING" id="988801.SAMN05216522_11194"/>
<accession>A0A1H9LGI8</accession>
<sequence>MCADIADQADAEAEQHLNAALAKRVRPEPASTTCLNGDCGEPSVPSKSYCCCECREDAEKIARAKVFNRH</sequence>
<dbReference type="Proteomes" id="UP000242515">
    <property type="component" value="Unassembled WGS sequence"/>
</dbReference>
<evidence type="ECO:0008006" key="3">
    <source>
        <dbReference type="Google" id="ProtNLM"/>
    </source>
</evidence>
<dbReference type="AlphaFoldDB" id="A0A1H9LGI8"/>
<gene>
    <name evidence="1" type="ORF">SAMN05216522_11194</name>
</gene>
<dbReference type="EMBL" id="FOGC01000011">
    <property type="protein sequence ID" value="SER10488.1"/>
    <property type="molecule type" value="Genomic_DNA"/>
</dbReference>
<keyword evidence="2" id="KW-1185">Reference proteome</keyword>
<organism evidence="1 2">
    <name type="scientific">Rosenbergiella nectarea</name>
    <dbReference type="NCBI Taxonomy" id="988801"/>
    <lineage>
        <taxon>Bacteria</taxon>
        <taxon>Pseudomonadati</taxon>
        <taxon>Pseudomonadota</taxon>
        <taxon>Gammaproteobacteria</taxon>
        <taxon>Enterobacterales</taxon>
        <taxon>Erwiniaceae</taxon>
        <taxon>Rosenbergiella</taxon>
    </lineage>
</organism>
<evidence type="ECO:0000313" key="1">
    <source>
        <dbReference type="EMBL" id="SER10488.1"/>
    </source>
</evidence>
<name>A0A1H9LGI8_9GAMM</name>
<dbReference type="OrthoDB" id="6271876at2"/>
<proteinExistence type="predicted"/>